<dbReference type="PANTHER" id="PTHR31126:SF72">
    <property type="entry name" value="DUAL SPECIFICITY PROTEIN PHOSPHATASE TPBA"/>
    <property type="match status" value="1"/>
</dbReference>
<sequence length="197" mass="21198">MKPSKTLKAILCYGGGSVIAMAAMIACYVGWLILSGNFNTVVSGEVYRSAQPTAAALSNYVKEYGIRSIINLRGQNIGKPWYDEEVAASSGLGITHYDFRMSAGSIVTQERAEQLIALMINAEKPLLIHCQAGADRSGLASALYLAAIAKAGEAAAESQISLRYGHISLPYLSAAYPMDVSFEQLEPWLGFARRSLQ</sequence>
<dbReference type="Proteomes" id="UP000220927">
    <property type="component" value="Plasmid pRapFH23c"/>
</dbReference>
<dbReference type="PROSITE" id="PS00383">
    <property type="entry name" value="TYR_PHOSPHATASE_1"/>
    <property type="match status" value="1"/>
</dbReference>
<evidence type="ECO:0000256" key="2">
    <source>
        <dbReference type="SAM" id="Phobius"/>
    </source>
</evidence>
<keyword evidence="2" id="KW-1133">Transmembrane helix</keyword>
<protein>
    <submittedName>
        <fullName evidence="4">Protein tyrosine phosphatase</fullName>
    </submittedName>
</protein>
<feature type="domain" description="DSP-PTPase phosphatase fused to NAD+ Kinase" evidence="3">
    <location>
        <begin position="45"/>
        <end position="152"/>
    </location>
</feature>
<evidence type="ECO:0000256" key="1">
    <source>
        <dbReference type="ARBA" id="ARBA00009580"/>
    </source>
</evidence>
<dbReference type="Pfam" id="PF22741">
    <property type="entry name" value="PTP-NADK"/>
    <property type="match status" value="1"/>
</dbReference>
<dbReference type="InterPro" id="IPR029021">
    <property type="entry name" value="Prot-tyrosine_phosphatase-like"/>
</dbReference>
<dbReference type="InterPro" id="IPR055214">
    <property type="entry name" value="PTP-NADK"/>
</dbReference>
<keyword evidence="4" id="KW-0614">Plasmid</keyword>
<dbReference type="EMBL" id="CP035001">
    <property type="protein sequence ID" value="QAS82249.1"/>
    <property type="molecule type" value="Genomic_DNA"/>
</dbReference>
<keyword evidence="2" id="KW-0812">Transmembrane</keyword>
<gene>
    <name evidence="4" type="ORF">CO657_31045</name>
</gene>
<dbReference type="KEGG" id="rad:CO657_31045"/>
<dbReference type="Gene3D" id="3.90.190.10">
    <property type="entry name" value="Protein tyrosine phosphatase superfamily"/>
    <property type="match status" value="1"/>
</dbReference>
<feature type="transmembrane region" description="Helical" evidence="2">
    <location>
        <begin position="12"/>
        <end position="34"/>
    </location>
</feature>
<dbReference type="PROSITE" id="PS51257">
    <property type="entry name" value="PROKAR_LIPOPROTEIN"/>
    <property type="match status" value="1"/>
</dbReference>
<dbReference type="SUPFAM" id="SSF52799">
    <property type="entry name" value="(Phosphotyrosine protein) phosphatases II"/>
    <property type="match status" value="1"/>
</dbReference>
<evidence type="ECO:0000259" key="3">
    <source>
        <dbReference type="Pfam" id="PF22741"/>
    </source>
</evidence>
<dbReference type="GO" id="GO:0016791">
    <property type="term" value="F:phosphatase activity"/>
    <property type="evidence" value="ECO:0007669"/>
    <property type="project" value="TreeGrafter"/>
</dbReference>
<evidence type="ECO:0000313" key="5">
    <source>
        <dbReference type="Proteomes" id="UP000220927"/>
    </source>
</evidence>
<organism evidence="4 5">
    <name type="scientific">Rhizobium acidisoli</name>
    <dbReference type="NCBI Taxonomy" id="1538158"/>
    <lineage>
        <taxon>Bacteria</taxon>
        <taxon>Pseudomonadati</taxon>
        <taxon>Pseudomonadota</taxon>
        <taxon>Alphaproteobacteria</taxon>
        <taxon>Hyphomicrobiales</taxon>
        <taxon>Rhizobiaceae</taxon>
        <taxon>Rhizobium/Agrobacterium group</taxon>
        <taxon>Rhizobium</taxon>
    </lineage>
</organism>
<proteinExistence type="inferred from homology"/>
<reference evidence="4 5" key="1">
    <citation type="submission" date="2019-01" db="EMBL/GenBank/DDBJ databases">
        <title>Genomic insights into the origins and evolution of symbiotic genes in the Phaseolus vulgaris microsymbionts.</title>
        <authorList>
            <person name="Tong W."/>
        </authorList>
    </citation>
    <scope>NUCLEOTIDE SEQUENCE [LARGE SCALE GENOMIC DNA]</scope>
    <source>
        <strain evidence="4 5">FH23</strain>
        <plasmid evidence="5">prapfh23c</plasmid>
    </source>
</reference>
<comment type="similarity">
    <text evidence="1">Belongs to the protein-tyrosine phosphatase family.</text>
</comment>
<keyword evidence="5" id="KW-1185">Reference proteome</keyword>
<name>A0AAE5WTP8_9HYPH</name>
<dbReference type="PANTHER" id="PTHR31126">
    <property type="entry name" value="TYROSINE-PROTEIN PHOSPHATASE"/>
    <property type="match status" value="1"/>
</dbReference>
<keyword evidence="2" id="KW-0472">Membrane</keyword>
<dbReference type="InterPro" id="IPR016130">
    <property type="entry name" value="Tyr_Pase_AS"/>
</dbReference>
<dbReference type="AlphaFoldDB" id="A0AAE5WTP8"/>
<evidence type="ECO:0000313" key="4">
    <source>
        <dbReference type="EMBL" id="QAS82249.1"/>
    </source>
</evidence>
<accession>A0AAE5WTP8</accession>
<geneLocation type="plasmid" evidence="5">
    <name>prapfh23c</name>
</geneLocation>